<dbReference type="Pfam" id="PF01548">
    <property type="entry name" value="DEDD_Tnp_IS110"/>
    <property type="match status" value="1"/>
</dbReference>
<dbReference type="InterPro" id="IPR010982">
    <property type="entry name" value="Lambda_DNA-bd_dom_sf"/>
</dbReference>
<dbReference type="GO" id="GO:0004803">
    <property type="term" value="F:transposase activity"/>
    <property type="evidence" value="ECO:0007669"/>
    <property type="project" value="InterPro"/>
</dbReference>
<dbReference type="OrthoDB" id="4337860at2"/>
<dbReference type="RefSeq" id="WP_040733031.1">
    <property type="nucleotide sequence ID" value="NZ_QJKF01000010.1"/>
</dbReference>
<dbReference type="PROSITE" id="PS50943">
    <property type="entry name" value="HTH_CROC1"/>
    <property type="match status" value="1"/>
</dbReference>
<dbReference type="Gene3D" id="1.10.260.40">
    <property type="entry name" value="lambda repressor-like DNA-binding domains"/>
    <property type="match status" value="1"/>
</dbReference>
<dbReference type="InterPro" id="IPR003346">
    <property type="entry name" value="Transposase_20"/>
</dbReference>
<dbReference type="EMBL" id="QJKF01000010">
    <property type="protein sequence ID" value="PXX60343.1"/>
    <property type="molecule type" value="Genomic_DNA"/>
</dbReference>
<evidence type="ECO:0000259" key="1">
    <source>
        <dbReference type="PROSITE" id="PS50943"/>
    </source>
</evidence>
<feature type="domain" description="HTH cro/C1-type" evidence="1">
    <location>
        <begin position="350"/>
        <end position="384"/>
    </location>
</feature>
<dbReference type="PANTHER" id="PTHR33055">
    <property type="entry name" value="TRANSPOSASE FOR INSERTION SEQUENCE ELEMENT IS1111A"/>
    <property type="match status" value="1"/>
</dbReference>
<evidence type="ECO:0000313" key="2">
    <source>
        <dbReference type="EMBL" id="PXX60343.1"/>
    </source>
</evidence>
<protein>
    <submittedName>
        <fullName evidence="2">Transposase</fullName>
    </submittedName>
</protein>
<dbReference type="PANTHER" id="PTHR33055:SF16">
    <property type="entry name" value="TRANSPOSASE FOR INSERTION SEQUENCE ELEMENT IS1547"/>
    <property type="match status" value="1"/>
</dbReference>
<accession>A0A318K8I0</accession>
<dbReference type="InterPro" id="IPR002525">
    <property type="entry name" value="Transp_IS110-like_N"/>
</dbReference>
<proteinExistence type="predicted"/>
<organism evidence="2 3">
    <name type="scientific">Nocardia tenerifensis</name>
    <dbReference type="NCBI Taxonomy" id="228006"/>
    <lineage>
        <taxon>Bacteria</taxon>
        <taxon>Bacillati</taxon>
        <taxon>Actinomycetota</taxon>
        <taxon>Actinomycetes</taxon>
        <taxon>Mycobacteriales</taxon>
        <taxon>Nocardiaceae</taxon>
        <taxon>Nocardia</taxon>
    </lineage>
</organism>
<dbReference type="GO" id="GO:0006313">
    <property type="term" value="P:DNA transposition"/>
    <property type="evidence" value="ECO:0007669"/>
    <property type="project" value="InterPro"/>
</dbReference>
<dbReference type="AlphaFoldDB" id="A0A318K8I0"/>
<name>A0A318K8I0_9NOCA</name>
<reference evidence="2 3" key="1">
    <citation type="submission" date="2018-05" db="EMBL/GenBank/DDBJ databases">
        <title>Genomic Encyclopedia of Type Strains, Phase IV (KMG-IV): sequencing the most valuable type-strain genomes for metagenomic binning, comparative biology and taxonomic classification.</title>
        <authorList>
            <person name="Goeker M."/>
        </authorList>
    </citation>
    <scope>NUCLEOTIDE SEQUENCE [LARGE SCALE GENOMIC DNA]</scope>
    <source>
        <strain evidence="2 3">DSM 44704</strain>
    </source>
</reference>
<dbReference type="NCBIfam" id="NF033542">
    <property type="entry name" value="transpos_IS110"/>
    <property type="match status" value="1"/>
</dbReference>
<gene>
    <name evidence="2" type="ORF">DFR70_110184</name>
</gene>
<comment type="caution">
    <text evidence="2">The sequence shown here is derived from an EMBL/GenBank/DDBJ whole genome shotgun (WGS) entry which is preliminary data.</text>
</comment>
<dbReference type="InterPro" id="IPR001387">
    <property type="entry name" value="Cro/C1-type_HTH"/>
</dbReference>
<dbReference type="CDD" id="cd00093">
    <property type="entry name" value="HTH_XRE"/>
    <property type="match status" value="1"/>
</dbReference>
<dbReference type="Proteomes" id="UP000247569">
    <property type="component" value="Unassembled WGS sequence"/>
</dbReference>
<dbReference type="SUPFAM" id="SSF47413">
    <property type="entry name" value="lambda repressor-like DNA-binding domains"/>
    <property type="match status" value="1"/>
</dbReference>
<dbReference type="GO" id="GO:0003677">
    <property type="term" value="F:DNA binding"/>
    <property type="evidence" value="ECO:0007669"/>
    <property type="project" value="InterPro"/>
</dbReference>
<sequence>MTDTDEIIGGADTHADTIHVAVISAGGQPVADREFPTTETGYHSAIEFLTRHGVPRVVGVEGTSSYGAGFTRALASKGIPVLEVHRPDRAARRCRGKTDTLDAYAAARAALCGHGVSEPKDERIGVVRALLSARRSAVKARTASINQIKALLVSAPEVVRSRFRQHRAKQLIDALIETRSNTHGDPMAAGIVTAARTLAERVVFLDDQVEFLTDELDQLTAVLCPTLRSAYGVGPDTAAQLLVTAGENPQRLRGEGSFAALCGAAPVPASSGKTVRHRLSRGGDRAANNALHRIALCRMARHAPTRAYAARQSQAGRSKPEILRLLKRAIAREIYRLLTRAVTPPDYADLRRTRQERNITLTAAARHLGVWPGTLSRLERGQSRDDELANTYRAWLAAA</sequence>
<evidence type="ECO:0000313" key="3">
    <source>
        <dbReference type="Proteomes" id="UP000247569"/>
    </source>
</evidence>
<dbReference type="Pfam" id="PF02371">
    <property type="entry name" value="Transposase_20"/>
    <property type="match status" value="1"/>
</dbReference>
<keyword evidence="3" id="KW-1185">Reference proteome</keyword>
<dbReference type="InterPro" id="IPR047650">
    <property type="entry name" value="Transpos_IS110"/>
</dbReference>